<dbReference type="SUPFAM" id="SSF56784">
    <property type="entry name" value="HAD-like"/>
    <property type="match status" value="1"/>
</dbReference>
<protein>
    <recommendedName>
        <fullName evidence="2">Trehalose 6-phosphate phosphatase</fullName>
        <ecNumber evidence="2">3.1.3.12</ecNumber>
    </recommendedName>
</protein>
<feature type="compositionally biased region" description="Pro residues" evidence="3">
    <location>
        <begin position="1"/>
        <end position="22"/>
    </location>
</feature>
<comment type="pathway">
    <text evidence="2">Glycan biosynthesis; trehalose biosynthesis.</text>
</comment>
<organism evidence="4 5">
    <name type="scientific">Phaeospirillum tilakii</name>
    <dbReference type="NCBI Taxonomy" id="741673"/>
    <lineage>
        <taxon>Bacteria</taxon>
        <taxon>Pseudomonadati</taxon>
        <taxon>Pseudomonadota</taxon>
        <taxon>Alphaproteobacteria</taxon>
        <taxon>Rhodospirillales</taxon>
        <taxon>Rhodospirillaceae</taxon>
        <taxon>Phaeospirillum</taxon>
    </lineage>
</organism>
<dbReference type="InterPro" id="IPR036412">
    <property type="entry name" value="HAD-like_sf"/>
</dbReference>
<dbReference type="PANTHER" id="PTHR43768:SF3">
    <property type="entry name" value="TREHALOSE 6-PHOSPHATE PHOSPHATASE"/>
    <property type="match status" value="1"/>
</dbReference>
<keyword evidence="1 2" id="KW-0378">Hydrolase</keyword>
<comment type="caution">
    <text evidence="4">The sequence shown here is derived from an EMBL/GenBank/DDBJ whole genome shotgun (WGS) entry which is preliminary data.</text>
</comment>
<gene>
    <name evidence="4" type="primary">otsB</name>
    <name evidence="4" type="ORF">ACFSNB_05955</name>
</gene>
<dbReference type="Gene3D" id="3.30.70.1020">
    <property type="entry name" value="Trehalose-6-phosphate phosphatase related protein, domain 2"/>
    <property type="match status" value="1"/>
</dbReference>
<dbReference type="InterPro" id="IPR044651">
    <property type="entry name" value="OTSB-like"/>
</dbReference>
<comment type="function">
    <text evidence="2">Removes the phosphate from trehalose 6-phosphate to produce free trehalose.</text>
</comment>
<dbReference type="EMBL" id="JBHUIY010000008">
    <property type="protein sequence ID" value="MFD2233341.1"/>
    <property type="molecule type" value="Genomic_DNA"/>
</dbReference>
<dbReference type="InterPro" id="IPR003337">
    <property type="entry name" value="Trehalose_PPase"/>
</dbReference>
<comment type="cofactor">
    <cofactor evidence="2">
        <name>Mg(2+)</name>
        <dbReference type="ChEBI" id="CHEBI:18420"/>
    </cofactor>
</comment>
<sequence>MTGLPLPPPPPPPRPVGPPPGPAEADWALFLDIDGTLLDLAPRPEAVVVPPGLAPTLDSLSRHLSGALALVSGRSLAGIDDLFPGRRDAAGSHGAEWRHASRVCTLPADWLAGLLPRLGRDIALPPGLRLEPKPCALALHYPRHPAAEPQARRLAEHLAALSPARLRLLAGKQVIELLPDGIDKGRAIERFLTLPPYAGRRPVFVGDDRTDEDGFAAVNRWDGISVKVGPEPTTARHRLASPAEVRHWLAALAPSVAGESA</sequence>
<evidence type="ECO:0000256" key="2">
    <source>
        <dbReference type="RuleBase" id="RU361117"/>
    </source>
</evidence>
<keyword evidence="5" id="KW-1185">Reference proteome</keyword>
<accession>A0ABW5C8W5</accession>
<proteinExistence type="inferred from homology"/>
<name>A0ABW5C8W5_9PROT</name>
<dbReference type="RefSeq" id="WP_377315118.1">
    <property type="nucleotide sequence ID" value="NZ_JBHUIY010000008.1"/>
</dbReference>
<dbReference type="Proteomes" id="UP001597296">
    <property type="component" value="Unassembled WGS sequence"/>
</dbReference>
<keyword evidence="2" id="KW-0479">Metal-binding</keyword>
<dbReference type="PANTHER" id="PTHR43768">
    <property type="entry name" value="TREHALOSE 6-PHOSPHATE PHOSPHATASE"/>
    <property type="match status" value="1"/>
</dbReference>
<keyword evidence="2" id="KW-0460">Magnesium</keyword>
<dbReference type="NCBIfam" id="TIGR00685">
    <property type="entry name" value="T6PP"/>
    <property type="match status" value="1"/>
</dbReference>
<evidence type="ECO:0000256" key="3">
    <source>
        <dbReference type="SAM" id="MobiDB-lite"/>
    </source>
</evidence>
<feature type="region of interest" description="Disordered" evidence="3">
    <location>
        <begin position="1"/>
        <end position="23"/>
    </location>
</feature>
<evidence type="ECO:0000256" key="1">
    <source>
        <dbReference type="ARBA" id="ARBA00022801"/>
    </source>
</evidence>
<dbReference type="EC" id="3.1.3.12" evidence="2"/>
<reference evidence="5" key="1">
    <citation type="journal article" date="2019" name="Int. J. Syst. Evol. Microbiol.">
        <title>The Global Catalogue of Microorganisms (GCM) 10K type strain sequencing project: providing services to taxonomists for standard genome sequencing and annotation.</title>
        <authorList>
            <consortium name="The Broad Institute Genomics Platform"/>
            <consortium name="The Broad Institute Genome Sequencing Center for Infectious Disease"/>
            <person name="Wu L."/>
            <person name="Ma J."/>
        </authorList>
    </citation>
    <scope>NUCLEOTIDE SEQUENCE [LARGE SCALE GENOMIC DNA]</scope>
    <source>
        <strain evidence="5">KCTC 15012</strain>
    </source>
</reference>
<dbReference type="CDD" id="cd01627">
    <property type="entry name" value="HAD_TPP"/>
    <property type="match status" value="1"/>
</dbReference>
<dbReference type="Pfam" id="PF02358">
    <property type="entry name" value="Trehalose_PPase"/>
    <property type="match status" value="1"/>
</dbReference>
<dbReference type="GO" id="GO:0004805">
    <property type="term" value="F:trehalose-phosphatase activity"/>
    <property type="evidence" value="ECO:0007669"/>
    <property type="project" value="UniProtKB-EC"/>
</dbReference>
<dbReference type="Gene3D" id="3.40.50.1000">
    <property type="entry name" value="HAD superfamily/HAD-like"/>
    <property type="match status" value="1"/>
</dbReference>
<dbReference type="InterPro" id="IPR023214">
    <property type="entry name" value="HAD_sf"/>
</dbReference>
<evidence type="ECO:0000313" key="5">
    <source>
        <dbReference type="Proteomes" id="UP001597296"/>
    </source>
</evidence>
<evidence type="ECO:0000313" key="4">
    <source>
        <dbReference type="EMBL" id="MFD2233341.1"/>
    </source>
</evidence>
<comment type="catalytic activity">
    <reaction evidence="2">
        <text>alpha,alpha-trehalose 6-phosphate + H2O = alpha,alpha-trehalose + phosphate</text>
        <dbReference type="Rhea" id="RHEA:23420"/>
        <dbReference type="ChEBI" id="CHEBI:15377"/>
        <dbReference type="ChEBI" id="CHEBI:16551"/>
        <dbReference type="ChEBI" id="CHEBI:43474"/>
        <dbReference type="ChEBI" id="CHEBI:58429"/>
        <dbReference type="EC" id="3.1.3.12"/>
    </reaction>
</comment>
<comment type="similarity">
    <text evidence="2">Belongs to the trehalose phosphatase family.</text>
</comment>